<dbReference type="InterPro" id="IPR018490">
    <property type="entry name" value="cNMP-bd_dom_sf"/>
</dbReference>
<dbReference type="PANTHER" id="PTHR33525:SF3">
    <property type="entry name" value="RIBONUCLEASE Y"/>
    <property type="match status" value="1"/>
</dbReference>
<dbReference type="CDD" id="cd00038">
    <property type="entry name" value="CAP_ED"/>
    <property type="match status" value="1"/>
</dbReference>
<gene>
    <name evidence="2" type="ORF">SAMN02949497_0954</name>
</gene>
<dbReference type="Proteomes" id="UP000192923">
    <property type="component" value="Unassembled WGS sequence"/>
</dbReference>
<dbReference type="Gene3D" id="1.10.3210.10">
    <property type="entry name" value="Hypothetical protein af1432"/>
    <property type="match status" value="1"/>
</dbReference>
<sequence length="450" mass="49741">MGFLRRLFGVKHREPDSEISELVEASPERRVILPSARLPLPITLDILKQLFPIRNLDDDELGAYALERKAEVCGPGSILFRAGYPIKYVHYLLEGTVVMDVGPGTRYEIGADTAKARFPLCYGKHYTATAEAKTDVQILRVSAKIMSLGSTLTQEVPHSLDADNLDIPEAVRESSLFQAFSQHYRDDELRVPSLPEVAARVGQAVREDIGLAEIARIVQLDPVIAARLVHIANSPLYLPSRPAVTCLDAVSRLGLLATRNLVMAFSLKQVFRCKDEDLARIAQNHWRRSIHLSALCYVLAADNPGMSQEEALLAGLLADIGAVPCLYFTENLPRTLWTPAEVEAILPLVRGPVGAYLLKRWDFPPELGIIPQVAEDWYYDGGERLTLNDIVILSKLHAYIGTPQMAALPAINAIPACAKLKNHQLSPAYSLRVLHEAKDAIAQAMKFFEG</sequence>
<reference evidence="2 3" key="1">
    <citation type="submission" date="2016-12" db="EMBL/GenBank/DDBJ databases">
        <authorList>
            <person name="Song W.-J."/>
            <person name="Kurnit D.M."/>
        </authorList>
    </citation>
    <scope>NUCLEOTIDE SEQUENCE [LARGE SCALE GENOMIC DNA]</scope>
    <source>
        <strain evidence="2 3">175</strain>
    </source>
</reference>
<dbReference type="InterPro" id="IPR000595">
    <property type="entry name" value="cNMP-bd_dom"/>
</dbReference>
<organism evidence="2 3">
    <name type="scientific">Methylomagnum ishizawai</name>
    <dbReference type="NCBI Taxonomy" id="1760988"/>
    <lineage>
        <taxon>Bacteria</taxon>
        <taxon>Pseudomonadati</taxon>
        <taxon>Pseudomonadota</taxon>
        <taxon>Gammaproteobacteria</taxon>
        <taxon>Methylococcales</taxon>
        <taxon>Methylococcaceae</taxon>
        <taxon>Methylomagnum</taxon>
    </lineage>
</organism>
<protein>
    <submittedName>
        <fullName evidence="2">HD-like signal output (HDOD) domain, no enzymatic activity</fullName>
    </submittedName>
</protein>
<dbReference type="EMBL" id="FXAM01000001">
    <property type="protein sequence ID" value="SMF93667.1"/>
    <property type="molecule type" value="Genomic_DNA"/>
</dbReference>
<dbReference type="InterPro" id="IPR014710">
    <property type="entry name" value="RmlC-like_jellyroll"/>
</dbReference>
<feature type="domain" description="HDOD" evidence="1">
    <location>
        <begin position="191"/>
        <end position="377"/>
    </location>
</feature>
<dbReference type="InterPro" id="IPR013976">
    <property type="entry name" value="HDOD"/>
</dbReference>
<proteinExistence type="predicted"/>
<dbReference type="Gene3D" id="2.60.120.10">
    <property type="entry name" value="Jelly Rolls"/>
    <property type="match status" value="1"/>
</dbReference>
<dbReference type="PANTHER" id="PTHR33525">
    <property type="match status" value="1"/>
</dbReference>
<dbReference type="STRING" id="1760988.SAMN02949497_0954"/>
<name>A0A1Y6CTQ2_9GAMM</name>
<dbReference type="SUPFAM" id="SSF109604">
    <property type="entry name" value="HD-domain/PDEase-like"/>
    <property type="match status" value="1"/>
</dbReference>
<evidence type="ECO:0000313" key="3">
    <source>
        <dbReference type="Proteomes" id="UP000192923"/>
    </source>
</evidence>
<accession>A0A1Y6CTQ2</accession>
<evidence type="ECO:0000259" key="1">
    <source>
        <dbReference type="PROSITE" id="PS51833"/>
    </source>
</evidence>
<dbReference type="RefSeq" id="WP_176225095.1">
    <property type="nucleotide sequence ID" value="NZ_FXAM01000001.1"/>
</dbReference>
<evidence type="ECO:0000313" key="2">
    <source>
        <dbReference type="EMBL" id="SMF93667.1"/>
    </source>
</evidence>
<dbReference type="Pfam" id="PF08668">
    <property type="entry name" value="HDOD"/>
    <property type="match status" value="1"/>
</dbReference>
<dbReference type="AlphaFoldDB" id="A0A1Y6CTQ2"/>
<dbReference type="PROSITE" id="PS51833">
    <property type="entry name" value="HDOD"/>
    <property type="match status" value="1"/>
</dbReference>
<keyword evidence="3" id="KW-1185">Reference proteome</keyword>
<dbReference type="InterPro" id="IPR052340">
    <property type="entry name" value="RNase_Y/CdgJ"/>
</dbReference>
<dbReference type="SUPFAM" id="SSF51206">
    <property type="entry name" value="cAMP-binding domain-like"/>
    <property type="match status" value="1"/>
</dbReference>